<evidence type="ECO:0000313" key="3">
    <source>
        <dbReference type="Proteomes" id="UP001174677"/>
    </source>
</evidence>
<proteinExistence type="predicted"/>
<accession>A0ABQ9L9M8</accession>
<keyword evidence="3" id="KW-1185">Reference proteome</keyword>
<reference evidence="2" key="1">
    <citation type="journal article" date="2023" name="Plant Biotechnol. J.">
        <title>Chromosome-level wild Hevea brasiliensis genome provides new tools for genomic-assisted breeding and valuable loci to elevate rubber yield.</title>
        <authorList>
            <person name="Cheng H."/>
            <person name="Song X."/>
            <person name="Hu Y."/>
            <person name="Wu T."/>
            <person name="Yang Q."/>
            <person name="An Z."/>
            <person name="Feng S."/>
            <person name="Deng Z."/>
            <person name="Wu W."/>
            <person name="Zeng X."/>
            <person name="Tu M."/>
            <person name="Wang X."/>
            <person name="Huang H."/>
        </authorList>
    </citation>
    <scope>NUCLEOTIDE SEQUENCE</scope>
    <source>
        <strain evidence="2">MT/VB/25A 57/8</strain>
    </source>
</reference>
<dbReference type="PANTHER" id="PTHR12822:SF5">
    <property type="entry name" value="PROTEIN YIP"/>
    <property type="match status" value="1"/>
</dbReference>
<organism evidence="2 3">
    <name type="scientific">Hevea brasiliensis</name>
    <name type="common">Para rubber tree</name>
    <name type="synonym">Siphonia brasiliensis</name>
    <dbReference type="NCBI Taxonomy" id="3981"/>
    <lineage>
        <taxon>Eukaryota</taxon>
        <taxon>Viridiplantae</taxon>
        <taxon>Streptophyta</taxon>
        <taxon>Embryophyta</taxon>
        <taxon>Tracheophyta</taxon>
        <taxon>Spermatophyta</taxon>
        <taxon>Magnoliopsida</taxon>
        <taxon>eudicotyledons</taxon>
        <taxon>Gunneridae</taxon>
        <taxon>Pentapetalae</taxon>
        <taxon>rosids</taxon>
        <taxon>fabids</taxon>
        <taxon>Malpighiales</taxon>
        <taxon>Euphorbiaceae</taxon>
        <taxon>Crotonoideae</taxon>
        <taxon>Micrandreae</taxon>
        <taxon>Hevea</taxon>
    </lineage>
</organism>
<feature type="region of interest" description="Disordered" evidence="1">
    <location>
        <begin position="39"/>
        <end position="66"/>
    </location>
</feature>
<protein>
    <recommendedName>
        <fullName evidence="4">Ataxin-2 C-terminal domain-containing protein</fullName>
    </recommendedName>
</protein>
<dbReference type="EMBL" id="JARPOI010000014">
    <property type="protein sequence ID" value="KAJ9160186.1"/>
    <property type="molecule type" value="Genomic_DNA"/>
</dbReference>
<comment type="caution">
    <text evidence="2">The sequence shown here is derived from an EMBL/GenBank/DDBJ whole genome shotgun (WGS) entry which is preliminary data.</text>
</comment>
<sequence>MEESHSNLPTSHLLGSVPAVVSEEKSTITYGVPEANMLTFPSNNNGGGSSRGYQTLGSPPEGFEQQPPNNWKGVFSVSSYTQYFNVDTDVVINRMMSSFYPVGGDFFSKIDANPYLQMKHK</sequence>
<gene>
    <name evidence="2" type="ORF">P3X46_025610</name>
</gene>
<dbReference type="Proteomes" id="UP001174677">
    <property type="component" value="Chromosome 14"/>
</dbReference>
<evidence type="ECO:0000256" key="1">
    <source>
        <dbReference type="SAM" id="MobiDB-lite"/>
    </source>
</evidence>
<dbReference type="PANTHER" id="PTHR12822">
    <property type="entry name" value="PROTEIN YIPF"/>
    <property type="match status" value="1"/>
</dbReference>
<name>A0ABQ9L9M8_HEVBR</name>
<dbReference type="InterPro" id="IPR039765">
    <property type="entry name" value="Yip5/YIPF1/YIPF2"/>
</dbReference>
<evidence type="ECO:0000313" key="2">
    <source>
        <dbReference type="EMBL" id="KAJ9160186.1"/>
    </source>
</evidence>
<evidence type="ECO:0008006" key="4">
    <source>
        <dbReference type="Google" id="ProtNLM"/>
    </source>
</evidence>